<keyword evidence="3" id="KW-1185">Reference proteome</keyword>
<evidence type="ECO:0000313" key="2">
    <source>
        <dbReference type="EMBL" id="MCZ0960471.1"/>
    </source>
</evidence>
<evidence type="ECO:0000313" key="3">
    <source>
        <dbReference type="Proteomes" id="UP001149822"/>
    </source>
</evidence>
<evidence type="ECO:0000259" key="1">
    <source>
        <dbReference type="Pfam" id="PF04577"/>
    </source>
</evidence>
<dbReference type="EMBL" id="JAPTYD010000002">
    <property type="protein sequence ID" value="MCZ0960471.1"/>
    <property type="molecule type" value="Genomic_DNA"/>
</dbReference>
<dbReference type="Proteomes" id="UP001149822">
    <property type="component" value="Unassembled WGS sequence"/>
</dbReference>
<sequence>MLENAIVAPPMVSRPRTPSGVWCNGDIAEAAMWRHDDRMSLALTEKPEPVDTLKGRYLFGGMFYKHFGHFITEAIGRLWANDNSYDGILMTPKHANLIKFKRWQRELLKILGVERVPLLVAQPTMVEKLTVPGQGFGLGSISEGTPEFKKLIRDTIGRLPANGPEKIYISRTKYFAQGGVLAESVLEQNLLKSGYHPIYAEKLGWLEQIAIYRSAKKIVSLDSSALHMVGLAGNPGIDIAVVVRRNNFEWDCMRRQLESFIGKPPVIINSLVAEHLVTGKKSNHQSWGVVDFAELRDRLAETGFIAADAPWDQPTPDLLIQEAAEAQRRDERPLVYTPVISRVSGWQPA</sequence>
<protein>
    <submittedName>
        <fullName evidence="2">Glycosyltransferase 61 family protein</fullName>
    </submittedName>
</protein>
<organism evidence="2 3">
    <name type="scientific">Paracoccus benzoatiresistens</name>
    <dbReference type="NCBI Taxonomy" id="2997341"/>
    <lineage>
        <taxon>Bacteria</taxon>
        <taxon>Pseudomonadati</taxon>
        <taxon>Pseudomonadota</taxon>
        <taxon>Alphaproteobacteria</taxon>
        <taxon>Rhodobacterales</taxon>
        <taxon>Paracoccaceae</taxon>
        <taxon>Paracoccus</taxon>
    </lineage>
</organism>
<dbReference type="RefSeq" id="WP_268940472.1">
    <property type="nucleotide sequence ID" value="NZ_JAPTYD010000002.1"/>
</dbReference>
<name>A0ABT4J027_9RHOB</name>
<accession>A0ABT4J027</accession>
<feature type="domain" description="Glycosyltransferase 61 catalytic" evidence="1">
    <location>
        <begin position="67"/>
        <end position="228"/>
    </location>
</feature>
<gene>
    <name evidence="2" type="ORF">OU682_02420</name>
</gene>
<dbReference type="Pfam" id="PF04577">
    <property type="entry name" value="Glyco_transf_61"/>
    <property type="match status" value="1"/>
</dbReference>
<dbReference type="InterPro" id="IPR049625">
    <property type="entry name" value="Glyco_transf_61_cat"/>
</dbReference>
<proteinExistence type="predicted"/>
<comment type="caution">
    <text evidence="2">The sequence shown here is derived from an EMBL/GenBank/DDBJ whole genome shotgun (WGS) entry which is preliminary data.</text>
</comment>
<reference evidence="2" key="1">
    <citation type="submission" date="2022-12" db="EMBL/GenBank/DDBJ databases">
        <title>Paracoccus sp. EF6 isolated from a lake water.</title>
        <authorList>
            <person name="Liu H."/>
        </authorList>
    </citation>
    <scope>NUCLEOTIDE SEQUENCE</scope>
    <source>
        <strain evidence="2">EF6</strain>
    </source>
</reference>